<sequence>MGLRRNGRVVIVGGGPAAAAAAVALRGHGHEGTIEMLCAESTAPYSRPPLSKTLLRGEVDASDLALDVADAEVHTSARAVRVDFDARSVELAHGERRPYDGLVIATGTAARRPSDPTIEVLQTIEDAVRIAPRLRAARSVLVVGSGFLAHELASAARTQGAETSLVVRPRALARRIGPMLAELIEARAAQAGVRLVESAGGDFRDGGFTTAAGERLDADLVLAAIGSKARSFDTTGAPASRSEAYVVDQHCRLRDGVVVAGDAAVVRTPDGRLRSDRSWMSALAQGAAAARGLLDDDAPVPATVSYAWTEAYGLEVKISGTPPIGESPVVLDGDLSDGRALLQWPGGAAAAGYRIPTPRLRALASATSATPGS</sequence>
<dbReference type="RefSeq" id="WP_208098456.1">
    <property type="nucleotide sequence ID" value="NZ_JAGDYM010000014.1"/>
</dbReference>
<keyword evidence="4" id="KW-0560">Oxidoreductase</keyword>
<organism evidence="6 7">
    <name type="scientific">Leucobacter weissii</name>
    <dbReference type="NCBI Taxonomy" id="1983706"/>
    <lineage>
        <taxon>Bacteria</taxon>
        <taxon>Bacillati</taxon>
        <taxon>Actinomycetota</taxon>
        <taxon>Actinomycetes</taxon>
        <taxon>Micrococcales</taxon>
        <taxon>Microbacteriaceae</taxon>
        <taxon>Leucobacter</taxon>
    </lineage>
</organism>
<dbReference type="EMBL" id="JAGDYM010000014">
    <property type="protein sequence ID" value="MBO1902689.1"/>
    <property type="molecule type" value="Genomic_DNA"/>
</dbReference>
<protein>
    <submittedName>
        <fullName evidence="6">FAD-dependent oxidoreductase</fullName>
    </submittedName>
</protein>
<dbReference type="PANTHER" id="PTHR43557:SF2">
    <property type="entry name" value="RIESKE DOMAIN-CONTAINING PROTEIN-RELATED"/>
    <property type="match status" value="1"/>
</dbReference>
<evidence type="ECO:0000313" key="7">
    <source>
        <dbReference type="Proteomes" id="UP000664382"/>
    </source>
</evidence>
<evidence type="ECO:0000313" key="6">
    <source>
        <dbReference type="EMBL" id="MBO1902689.1"/>
    </source>
</evidence>
<dbReference type="PRINTS" id="PR00368">
    <property type="entry name" value="FADPNR"/>
</dbReference>
<dbReference type="SUPFAM" id="SSF51905">
    <property type="entry name" value="FAD/NAD(P)-binding domain"/>
    <property type="match status" value="2"/>
</dbReference>
<dbReference type="InterPro" id="IPR036188">
    <property type="entry name" value="FAD/NAD-bd_sf"/>
</dbReference>
<accession>A0A939MTH1</accession>
<dbReference type="Gene3D" id="3.50.50.60">
    <property type="entry name" value="FAD/NAD(P)-binding domain"/>
    <property type="match status" value="2"/>
</dbReference>
<dbReference type="Proteomes" id="UP000664382">
    <property type="component" value="Unassembled WGS sequence"/>
</dbReference>
<evidence type="ECO:0000256" key="2">
    <source>
        <dbReference type="ARBA" id="ARBA00022630"/>
    </source>
</evidence>
<dbReference type="PANTHER" id="PTHR43557">
    <property type="entry name" value="APOPTOSIS-INDUCING FACTOR 1"/>
    <property type="match status" value="1"/>
</dbReference>
<name>A0A939MTH1_9MICO</name>
<dbReference type="Pfam" id="PF07992">
    <property type="entry name" value="Pyr_redox_2"/>
    <property type="match status" value="1"/>
</dbReference>
<dbReference type="AlphaFoldDB" id="A0A939MTH1"/>
<dbReference type="GO" id="GO:0016651">
    <property type="term" value="F:oxidoreductase activity, acting on NAD(P)H"/>
    <property type="evidence" value="ECO:0007669"/>
    <property type="project" value="TreeGrafter"/>
</dbReference>
<keyword evidence="7" id="KW-1185">Reference proteome</keyword>
<gene>
    <name evidence="6" type="ORF">J4H92_12105</name>
</gene>
<proteinExistence type="predicted"/>
<evidence type="ECO:0000256" key="4">
    <source>
        <dbReference type="ARBA" id="ARBA00023002"/>
    </source>
</evidence>
<feature type="domain" description="FAD/NAD(P)-binding" evidence="5">
    <location>
        <begin position="8"/>
        <end position="274"/>
    </location>
</feature>
<reference evidence="6" key="1">
    <citation type="submission" date="2021-03" db="EMBL/GenBank/DDBJ databases">
        <title>Leucobacter chromiisoli sp. nov., isolated from chromium-containing soil of chemical plant.</title>
        <authorList>
            <person name="Xu Z."/>
        </authorList>
    </citation>
    <scope>NUCLEOTIDE SEQUENCE</scope>
    <source>
        <strain evidence="6">S27</strain>
    </source>
</reference>
<comment type="caution">
    <text evidence="6">The sequence shown here is derived from an EMBL/GenBank/DDBJ whole genome shotgun (WGS) entry which is preliminary data.</text>
</comment>
<evidence type="ECO:0000259" key="5">
    <source>
        <dbReference type="Pfam" id="PF07992"/>
    </source>
</evidence>
<comment type="cofactor">
    <cofactor evidence="1">
        <name>FAD</name>
        <dbReference type="ChEBI" id="CHEBI:57692"/>
    </cofactor>
</comment>
<dbReference type="GO" id="GO:0005737">
    <property type="term" value="C:cytoplasm"/>
    <property type="evidence" value="ECO:0007669"/>
    <property type="project" value="TreeGrafter"/>
</dbReference>
<evidence type="ECO:0000256" key="3">
    <source>
        <dbReference type="ARBA" id="ARBA00022827"/>
    </source>
</evidence>
<dbReference type="InterPro" id="IPR023753">
    <property type="entry name" value="FAD/NAD-binding_dom"/>
</dbReference>
<dbReference type="InterPro" id="IPR050446">
    <property type="entry name" value="FAD-oxidoreductase/Apoptosis"/>
</dbReference>
<keyword evidence="3" id="KW-0274">FAD</keyword>
<evidence type="ECO:0000256" key="1">
    <source>
        <dbReference type="ARBA" id="ARBA00001974"/>
    </source>
</evidence>
<keyword evidence="2" id="KW-0285">Flavoprotein</keyword>